<dbReference type="InterPro" id="IPR037185">
    <property type="entry name" value="EmrE-like"/>
</dbReference>
<feature type="transmembrane region" description="Helical" evidence="1">
    <location>
        <begin position="95"/>
        <end position="114"/>
    </location>
</feature>
<dbReference type="AlphaFoldDB" id="A0A1I6QHF0"/>
<feature type="chain" id="PRO_5011527716" evidence="2">
    <location>
        <begin position="23"/>
        <end position="148"/>
    </location>
</feature>
<dbReference type="SUPFAM" id="SSF103481">
    <property type="entry name" value="Multidrug resistance efflux transporter EmrE"/>
    <property type="match status" value="1"/>
</dbReference>
<dbReference type="Proteomes" id="UP000198788">
    <property type="component" value="Unassembled WGS sequence"/>
</dbReference>
<keyword evidence="1" id="KW-1133">Transmembrane helix</keyword>
<keyword evidence="1" id="KW-0472">Membrane</keyword>
<evidence type="ECO:0000256" key="2">
    <source>
        <dbReference type="SAM" id="SignalP"/>
    </source>
</evidence>
<dbReference type="InterPro" id="IPR006750">
    <property type="entry name" value="YdcZ"/>
</dbReference>
<gene>
    <name evidence="3" type="ORF">SAMN05192570_1833</name>
</gene>
<dbReference type="RefSeq" id="WP_092309271.1">
    <property type="nucleotide sequence ID" value="NZ_FOZV01000003.1"/>
</dbReference>
<feature type="transmembrane region" description="Helical" evidence="1">
    <location>
        <begin position="36"/>
        <end position="57"/>
    </location>
</feature>
<dbReference type="EMBL" id="FOZV01000003">
    <property type="protein sequence ID" value="SFS51901.1"/>
    <property type="molecule type" value="Genomic_DNA"/>
</dbReference>
<dbReference type="Pfam" id="PF04657">
    <property type="entry name" value="DMT_YdcZ"/>
    <property type="match status" value="1"/>
</dbReference>
<feature type="transmembrane region" description="Helical" evidence="1">
    <location>
        <begin position="69"/>
        <end position="89"/>
    </location>
</feature>
<keyword evidence="1" id="KW-0812">Transmembrane</keyword>
<evidence type="ECO:0000313" key="3">
    <source>
        <dbReference type="EMBL" id="SFS51901.1"/>
    </source>
</evidence>
<dbReference type="OrthoDB" id="370053at2"/>
<keyword evidence="4" id="KW-1185">Reference proteome</keyword>
<dbReference type="GO" id="GO:0005886">
    <property type="term" value="C:plasma membrane"/>
    <property type="evidence" value="ECO:0007669"/>
    <property type="project" value="TreeGrafter"/>
</dbReference>
<proteinExistence type="predicted"/>
<feature type="transmembrane region" description="Helical" evidence="1">
    <location>
        <begin position="126"/>
        <end position="145"/>
    </location>
</feature>
<protein>
    <submittedName>
        <fullName evidence="3">Transporter family-2 protein</fullName>
    </submittedName>
</protein>
<organism evidence="3 4">
    <name type="scientific">Brevundimonas viscosa</name>
    <dbReference type="NCBI Taxonomy" id="871741"/>
    <lineage>
        <taxon>Bacteria</taxon>
        <taxon>Pseudomonadati</taxon>
        <taxon>Pseudomonadota</taxon>
        <taxon>Alphaproteobacteria</taxon>
        <taxon>Caulobacterales</taxon>
        <taxon>Caulobacteraceae</taxon>
        <taxon>Brevundimonas</taxon>
    </lineage>
</organism>
<evidence type="ECO:0000313" key="4">
    <source>
        <dbReference type="Proteomes" id="UP000198788"/>
    </source>
</evidence>
<feature type="signal peptide" evidence="2">
    <location>
        <begin position="1"/>
        <end position="22"/>
    </location>
</feature>
<dbReference type="STRING" id="871741.SAMN05192570_1833"/>
<name>A0A1I6QHF0_9CAUL</name>
<reference evidence="4" key="1">
    <citation type="submission" date="2016-10" db="EMBL/GenBank/DDBJ databases">
        <authorList>
            <person name="Varghese N."/>
            <person name="Submissions S."/>
        </authorList>
    </citation>
    <scope>NUCLEOTIDE SEQUENCE [LARGE SCALE GENOMIC DNA]</scope>
    <source>
        <strain evidence="4">CGMCC 1.10683</strain>
    </source>
</reference>
<accession>A0A1I6QHF0</accession>
<dbReference type="PANTHER" id="PTHR34821:SF2">
    <property type="entry name" value="INNER MEMBRANE PROTEIN YDCZ"/>
    <property type="match status" value="1"/>
</dbReference>
<dbReference type="PANTHER" id="PTHR34821">
    <property type="entry name" value="INNER MEMBRANE PROTEIN YDCZ"/>
    <property type="match status" value="1"/>
</dbReference>
<keyword evidence="2" id="KW-0732">Signal</keyword>
<sequence>MNPSVLAIVAVVLGGAAASLQAPTNAKLANAVGSPVNAALVSFAVGTAVLAVVAFLMQARPDFATVRSAPWYLWIGGLYGAAFVVAATWGVPRLGVATTIILMVAGQLLLSLVLDHIGFMGMPKQPISWGRVGGVALVIAGVVMVRKF</sequence>
<evidence type="ECO:0000256" key="1">
    <source>
        <dbReference type="SAM" id="Phobius"/>
    </source>
</evidence>